<evidence type="ECO:0000313" key="1">
    <source>
        <dbReference type="EMBL" id="CAA6798667.1"/>
    </source>
</evidence>
<dbReference type="EMBL" id="CACVAR010000013">
    <property type="protein sequence ID" value="CAA6798667.1"/>
    <property type="molecule type" value="Genomic_DNA"/>
</dbReference>
<accession>A0A6S6S675</accession>
<feature type="non-terminal residue" evidence="1">
    <location>
        <position position="52"/>
    </location>
</feature>
<sequence>MNKIQVLVIYFFLSPLFLEAVTEEEKYWEKQAFKNVPKGLGVHVDMGYSSYL</sequence>
<organism evidence="1">
    <name type="scientific">uncultured Sulfurovum sp</name>
    <dbReference type="NCBI Taxonomy" id="269237"/>
    <lineage>
        <taxon>Bacteria</taxon>
        <taxon>Pseudomonadati</taxon>
        <taxon>Campylobacterota</taxon>
        <taxon>Epsilonproteobacteria</taxon>
        <taxon>Campylobacterales</taxon>
        <taxon>Sulfurovaceae</taxon>
        <taxon>Sulfurovum</taxon>
        <taxon>environmental samples</taxon>
    </lineage>
</organism>
<dbReference type="AlphaFoldDB" id="A0A6S6S675"/>
<protein>
    <submittedName>
        <fullName evidence="1">Uncharacterized protein</fullName>
    </submittedName>
</protein>
<proteinExistence type="predicted"/>
<gene>
    <name evidence="1" type="ORF">HELGO_WM69331</name>
</gene>
<name>A0A6S6S675_9BACT</name>
<reference evidence="1" key="1">
    <citation type="submission" date="2020-01" db="EMBL/GenBank/DDBJ databases">
        <authorList>
            <person name="Meier V. D."/>
            <person name="Meier V D."/>
        </authorList>
    </citation>
    <scope>NUCLEOTIDE SEQUENCE</scope>
    <source>
        <strain evidence="1">HLG_WM_MAG_03</strain>
    </source>
</reference>